<dbReference type="RefSeq" id="WP_209463663.1">
    <property type="nucleotide sequence ID" value="NZ_CP110224.1"/>
</dbReference>
<accession>A0ABS4IIY2</accession>
<keyword evidence="3" id="KW-1185">Reference proteome</keyword>
<dbReference type="EMBL" id="JAGGKX010000014">
    <property type="protein sequence ID" value="MBP1970535.1"/>
    <property type="molecule type" value="Genomic_DNA"/>
</dbReference>
<dbReference type="InterPro" id="IPR026369">
    <property type="entry name" value="CxxC_20_CxxC"/>
</dbReference>
<dbReference type="NCBIfam" id="TIGR04104">
    <property type="entry name" value="cxxc_20_cxxc"/>
    <property type="match status" value="1"/>
</dbReference>
<feature type="transmembrane region" description="Helical" evidence="1">
    <location>
        <begin position="46"/>
        <end position="63"/>
    </location>
</feature>
<comment type="caution">
    <text evidence="2">The sequence shown here is derived from an EMBL/GenBank/DDBJ whole genome shotgun (WGS) entry which is preliminary data.</text>
</comment>
<keyword evidence="1" id="KW-0472">Membrane</keyword>
<evidence type="ECO:0000313" key="3">
    <source>
        <dbReference type="Proteomes" id="UP001519345"/>
    </source>
</evidence>
<sequence length="98" mass="11410">MPTCQNCDHEWSWKQTCKKYFTLDTGMTCPYCGEKQYVTSRTRKKSNMLLFIPPALMLLNIFFGPSLVVLFMLLGSFPLMVGLYPFLIELTSKEELPW</sequence>
<reference evidence="2 3" key="1">
    <citation type="submission" date="2021-03" db="EMBL/GenBank/DDBJ databases">
        <title>Genomic Encyclopedia of Type Strains, Phase IV (KMG-IV): sequencing the most valuable type-strain genomes for metagenomic binning, comparative biology and taxonomic classification.</title>
        <authorList>
            <person name="Goeker M."/>
        </authorList>
    </citation>
    <scope>NUCLEOTIDE SEQUENCE [LARGE SCALE GENOMIC DNA]</scope>
    <source>
        <strain evidence="2 3">DSM 25609</strain>
    </source>
</reference>
<organism evidence="2 3">
    <name type="scientific">Virgibacillus natechei</name>
    <dbReference type="NCBI Taxonomy" id="1216297"/>
    <lineage>
        <taxon>Bacteria</taxon>
        <taxon>Bacillati</taxon>
        <taxon>Bacillota</taxon>
        <taxon>Bacilli</taxon>
        <taxon>Bacillales</taxon>
        <taxon>Bacillaceae</taxon>
        <taxon>Virgibacillus</taxon>
    </lineage>
</organism>
<protein>
    <submittedName>
        <fullName evidence="2">CXXC-20-CXXC protein</fullName>
    </submittedName>
</protein>
<name>A0ABS4IIY2_9BACI</name>
<keyword evidence="1" id="KW-0812">Transmembrane</keyword>
<evidence type="ECO:0000256" key="1">
    <source>
        <dbReference type="SAM" id="Phobius"/>
    </source>
</evidence>
<keyword evidence="1" id="KW-1133">Transmembrane helix</keyword>
<proteinExistence type="predicted"/>
<gene>
    <name evidence="2" type="ORF">J2Z83_002656</name>
</gene>
<evidence type="ECO:0000313" key="2">
    <source>
        <dbReference type="EMBL" id="MBP1970535.1"/>
    </source>
</evidence>
<dbReference type="Proteomes" id="UP001519345">
    <property type="component" value="Unassembled WGS sequence"/>
</dbReference>